<dbReference type="PRINTS" id="PR00983">
    <property type="entry name" value="TRNASYNTHCYS"/>
</dbReference>
<protein>
    <submittedName>
        <fullName evidence="9">Cysteine--tRNA ligase</fullName>
        <ecNumber evidence="9">6.1.1.16</ecNumber>
    </submittedName>
</protein>
<dbReference type="Proteomes" id="UP000289497">
    <property type="component" value="Chromosome"/>
</dbReference>
<comment type="cofactor">
    <cofactor evidence="1">
        <name>Zn(2+)</name>
        <dbReference type="ChEBI" id="CHEBI:29105"/>
    </cofactor>
</comment>
<dbReference type="GO" id="GO:0046872">
    <property type="term" value="F:metal ion binding"/>
    <property type="evidence" value="ECO:0007669"/>
    <property type="project" value="UniProtKB-KW"/>
</dbReference>
<evidence type="ECO:0000259" key="8">
    <source>
        <dbReference type="Pfam" id="PF01406"/>
    </source>
</evidence>
<accession>A0A449B5Z5</accession>
<keyword evidence="10" id="KW-1185">Reference proteome</keyword>
<dbReference type="EMBL" id="LR215039">
    <property type="protein sequence ID" value="VEU76034.1"/>
    <property type="molecule type" value="Genomic_DNA"/>
</dbReference>
<dbReference type="EC" id="6.1.1.16" evidence="9"/>
<keyword evidence="7" id="KW-0067">ATP-binding</keyword>
<sequence length="406" mass="46847">MSYKIYVCGPTVYNSVHIGNIRPILTMDLILKAARNLGKNFFFVHNITDIDDKIINRAIAENTTEEAIAHKYTQEYLELLKLLNVNTISKIEYVTENLEYIQNFIKSLVLSKNAYADAQNNVWFDVIKNKHNYGKVSKQKLENMVFEDTNYSKKHQADFALWKQTQKGVQYKSIFGNGRPGWHTECCVLIYKNFGSSGVDLHGGGMDLTFPHHENENIQFQALTGNPIAKKWLRTGTLNLNGIKMSKSLNNVVLAKDFIQTHGADIYKFILLNNSVTGIINLDENTIHNANKIILKIRKIYFKLFNLQVRNAEFNTEIYNQAMNAILELNFSKFMTIVHELIKGSANDLVLAFTLKQIFDTMNFEFKDFNYAECVQLYSQWEQLNKEKKYSESDAIRNILIKKGVF</sequence>
<dbReference type="SUPFAM" id="SSF52374">
    <property type="entry name" value="Nucleotidylyl transferase"/>
    <property type="match status" value="1"/>
</dbReference>
<evidence type="ECO:0000313" key="9">
    <source>
        <dbReference type="EMBL" id="VEU76034.1"/>
    </source>
</evidence>
<name>A0A449B5Z5_9BACT</name>
<dbReference type="OrthoDB" id="9815130at2"/>
<dbReference type="SUPFAM" id="SSF47323">
    <property type="entry name" value="Anticodon-binding domain of a subclass of class I aminoacyl-tRNA synthetases"/>
    <property type="match status" value="1"/>
</dbReference>
<gene>
    <name evidence="9" type="primary">cysS</name>
    <name evidence="9" type="ORF">NCTC10179_00196</name>
</gene>
<proteinExistence type="predicted"/>
<dbReference type="InterPro" id="IPR032678">
    <property type="entry name" value="tRNA-synt_1_cat_dom"/>
</dbReference>
<keyword evidence="4" id="KW-0479">Metal-binding</keyword>
<dbReference type="Gene3D" id="3.40.50.620">
    <property type="entry name" value="HUPs"/>
    <property type="match status" value="1"/>
</dbReference>
<evidence type="ECO:0000256" key="1">
    <source>
        <dbReference type="ARBA" id="ARBA00001947"/>
    </source>
</evidence>
<evidence type="ECO:0000256" key="2">
    <source>
        <dbReference type="ARBA" id="ARBA00011245"/>
    </source>
</evidence>
<evidence type="ECO:0000256" key="5">
    <source>
        <dbReference type="ARBA" id="ARBA00022741"/>
    </source>
</evidence>
<dbReference type="GO" id="GO:0004817">
    <property type="term" value="F:cysteine-tRNA ligase activity"/>
    <property type="evidence" value="ECO:0007669"/>
    <property type="project" value="UniProtKB-EC"/>
</dbReference>
<dbReference type="AlphaFoldDB" id="A0A449B5Z5"/>
<dbReference type="PANTHER" id="PTHR10890">
    <property type="entry name" value="CYSTEINYL-TRNA SYNTHETASE"/>
    <property type="match status" value="1"/>
</dbReference>
<dbReference type="InterPro" id="IPR014729">
    <property type="entry name" value="Rossmann-like_a/b/a_fold"/>
</dbReference>
<dbReference type="InterPro" id="IPR009080">
    <property type="entry name" value="tRNAsynth_Ia_anticodon-bd"/>
</dbReference>
<keyword evidence="6" id="KW-0862">Zinc</keyword>
<dbReference type="InterPro" id="IPR024909">
    <property type="entry name" value="Cys-tRNA/MSH_ligase"/>
</dbReference>
<dbReference type="GO" id="GO:0005829">
    <property type="term" value="C:cytosol"/>
    <property type="evidence" value="ECO:0007669"/>
    <property type="project" value="TreeGrafter"/>
</dbReference>
<evidence type="ECO:0000256" key="3">
    <source>
        <dbReference type="ARBA" id="ARBA00022598"/>
    </source>
</evidence>
<keyword evidence="5" id="KW-0547">Nucleotide-binding</keyword>
<evidence type="ECO:0000256" key="7">
    <source>
        <dbReference type="ARBA" id="ARBA00022840"/>
    </source>
</evidence>
<evidence type="ECO:0000313" key="10">
    <source>
        <dbReference type="Proteomes" id="UP000289497"/>
    </source>
</evidence>
<dbReference type="GO" id="GO:0006423">
    <property type="term" value="P:cysteinyl-tRNA aminoacylation"/>
    <property type="evidence" value="ECO:0007669"/>
    <property type="project" value="TreeGrafter"/>
</dbReference>
<keyword evidence="3 9" id="KW-0436">Ligase</keyword>
<dbReference type="RefSeq" id="WP_036434628.1">
    <property type="nucleotide sequence ID" value="NZ_LR215039.1"/>
</dbReference>
<feature type="domain" description="tRNA synthetases class I catalytic" evidence="8">
    <location>
        <begin position="4"/>
        <end position="291"/>
    </location>
</feature>
<dbReference type="PANTHER" id="PTHR10890:SF3">
    <property type="entry name" value="CYSTEINE--TRNA LIGASE, CYTOPLASMIC"/>
    <property type="match status" value="1"/>
</dbReference>
<comment type="subunit">
    <text evidence="2">Monomer.</text>
</comment>
<dbReference type="KEGG" id="mcou:NCTC10179_00196"/>
<reference evidence="9 10" key="1">
    <citation type="submission" date="2019-01" db="EMBL/GenBank/DDBJ databases">
        <authorList>
            <consortium name="Pathogen Informatics"/>
        </authorList>
    </citation>
    <scope>NUCLEOTIDE SEQUENCE [LARGE SCALE GENOMIC DNA]</scope>
    <source>
        <strain evidence="9 10">NCTC10179</strain>
    </source>
</reference>
<dbReference type="Pfam" id="PF01406">
    <property type="entry name" value="tRNA-synt_1e"/>
    <property type="match status" value="1"/>
</dbReference>
<dbReference type="GO" id="GO:0005524">
    <property type="term" value="F:ATP binding"/>
    <property type="evidence" value="ECO:0007669"/>
    <property type="project" value="UniProtKB-KW"/>
</dbReference>
<organism evidence="9 10">
    <name type="scientific">Mycoplasmopsis columboralis</name>
    <dbReference type="NCBI Taxonomy" id="171282"/>
    <lineage>
        <taxon>Bacteria</taxon>
        <taxon>Bacillati</taxon>
        <taxon>Mycoplasmatota</taxon>
        <taxon>Mycoplasmoidales</taxon>
        <taxon>Metamycoplasmataceae</taxon>
        <taxon>Mycoplasmopsis</taxon>
    </lineage>
</organism>
<evidence type="ECO:0000256" key="4">
    <source>
        <dbReference type="ARBA" id="ARBA00022723"/>
    </source>
</evidence>
<evidence type="ECO:0000256" key="6">
    <source>
        <dbReference type="ARBA" id="ARBA00022833"/>
    </source>
</evidence>